<accession>A0A1I6ZIY9</accession>
<feature type="binding site" evidence="4">
    <location>
        <position position="154"/>
    </location>
    <ligand>
        <name>a divalent metal cation</name>
        <dbReference type="ChEBI" id="CHEBI:60240"/>
        <label>2</label>
    </ligand>
</feature>
<dbReference type="InterPro" id="IPR015991">
    <property type="entry name" value="TatD/YcfH-like"/>
</dbReference>
<evidence type="ECO:0000256" key="2">
    <source>
        <dbReference type="ARBA" id="ARBA00022723"/>
    </source>
</evidence>
<dbReference type="STRING" id="477690.SAMN05216474_1401"/>
<dbReference type="RefSeq" id="WP_090247653.1">
    <property type="nucleotide sequence ID" value="NZ_FPAS01000002.1"/>
</dbReference>
<dbReference type="NCBIfam" id="TIGR00010">
    <property type="entry name" value="YchF/TatD family DNA exonuclease"/>
    <property type="match status" value="1"/>
</dbReference>
<evidence type="ECO:0000256" key="4">
    <source>
        <dbReference type="PIRSR" id="PIRSR005902-1"/>
    </source>
</evidence>
<dbReference type="EMBL" id="FPAS01000002">
    <property type="protein sequence ID" value="SFT62656.1"/>
    <property type="molecule type" value="Genomic_DNA"/>
</dbReference>
<dbReference type="PANTHER" id="PTHR46124:SF4">
    <property type="entry name" value="HYDROLASE TATD"/>
    <property type="match status" value="1"/>
</dbReference>
<feature type="binding site" evidence="4">
    <location>
        <position position="129"/>
    </location>
    <ligand>
        <name>a divalent metal cation</name>
        <dbReference type="ChEBI" id="CHEBI:60240"/>
        <label>2</label>
    </ligand>
</feature>
<keyword evidence="3" id="KW-0378">Hydrolase</keyword>
<name>A0A1I6ZIY9_9FLAO</name>
<dbReference type="Gene3D" id="3.20.20.140">
    <property type="entry name" value="Metal-dependent hydrolases"/>
    <property type="match status" value="1"/>
</dbReference>
<dbReference type="AlphaFoldDB" id="A0A1I6ZIY9"/>
<dbReference type="PROSITE" id="PS01091">
    <property type="entry name" value="TATD_3"/>
    <property type="match status" value="1"/>
</dbReference>
<dbReference type="CDD" id="cd01310">
    <property type="entry name" value="TatD_DNAse"/>
    <property type="match status" value="1"/>
</dbReference>
<comment type="similarity">
    <text evidence="1">Belongs to the metallo-dependent hydrolases superfamily. TatD-type hydrolase family.</text>
</comment>
<dbReference type="Proteomes" id="UP000236454">
    <property type="component" value="Unassembled WGS sequence"/>
</dbReference>
<dbReference type="InterPro" id="IPR018228">
    <property type="entry name" value="DNase_TatD-rel_CS"/>
</dbReference>
<protein>
    <submittedName>
        <fullName evidence="5">TatD DNase family protein</fullName>
    </submittedName>
</protein>
<evidence type="ECO:0000313" key="6">
    <source>
        <dbReference type="Proteomes" id="UP000236454"/>
    </source>
</evidence>
<keyword evidence="6" id="KW-1185">Reference proteome</keyword>
<dbReference type="PIRSF" id="PIRSF005902">
    <property type="entry name" value="DNase_TatD"/>
    <property type="match status" value="1"/>
</dbReference>
<feature type="binding site" evidence="4">
    <location>
        <position position="6"/>
    </location>
    <ligand>
        <name>a divalent metal cation</name>
        <dbReference type="ChEBI" id="CHEBI:60240"/>
        <label>1</label>
    </ligand>
</feature>
<reference evidence="5 6" key="1">
    <citation type="submission" date="2016-10" db="EMBL/GenBank/DDBJ databases">
        <authorList>
            <person name="de Groot N.N."/>
        </authorList>
    </citation>
    <scope>NUCLEOTIDE SEQUENCE [LARGE SCALE GENOMIC DNA]</scope>
    <source>
        <strain evidence="5 6">CGMCC 1.7005</strain>
    </source>
</reference>
<dbReference type="SUPFAM" id="SSF51556">
    <property type="entry name" value="Metallo-dependent hydrolases"/>
    <property type="match status" value="1"/>
</dbReference>
<proteinExistence type="inferred from homology"/>
<dbReference type="PANTHER" id="PTHR46124">
    <property type="entry name" value="D-AMINOACYL-TRNA DEACYLASE"/>
    <property type="match status" value="1"/>
</dbReference>
<evidence type="ECO:0000313" key="5">
    <source>
        <dbReference type="EMBL" id="SFT62656.1"/>
    </source>
</evidence>
<dbReference type="InterPro" id="IPR001130">
    <property type="entry name" value="TatD-like"/>
</dbReference>
<dbReference type="GO" id="GO:0005829">
    <property type="term" value="C:cytosol"/>
    <property type="evidence" value="ECO:0007669"/>
    <property type="project" value="TreeGrafter"/>
</dbReference>
<dbReference type="GO" id="GO:0004536">
    <property type="term" value="F:DNA nuclease activity"/>
    <property type="evidence" value="ECO:0007669"/>
    <property type="project" value="InterPro"/>
</dbReference>
<dbReference type="OrthoDB" id="9810005at2"/>
<dbReference type="FunFam" id="3.20.20.140:FF:000005">
    <property type="entry name" value="TatD family hydrolase"/>
    <property type="match status" value="1"/>
</dbReference>
<dbReference type="GO" id="GO:0046872">
    <property type="term" value="F:metal ion binding"/>
    <property type="evidence" value="ECO:0007669"/>
    <property type="project" value="UniProtKB-KW"/>
</dbReference>
<dbReference type="Pfam" id="PF01026">
    <property type="entry name" value="TatD_DNase"/>
    <property type="match status" value="1"/>
</dbReference>
<dbReference type="InterPro" id="IPR032466">
    <property type="entry name" value="Metal_Hydrolase"/>
</dbReference>
<gene>
    <name evidence="5" type="ORF">SAMN05216474_1401</name>
</gene>
<feature type="binding site" evidence="4">
    <location>
        <position position="8"/>
    </location>
    <ligand>
        <name>a divalent metal cation</name>
        <dbReference type="ChEBI" id="CHEBI:60240"/>
        <label>1</label>
    </ligand>
</feature>
<evidence type="ECO:0000256" key="1">
    <source>
        <dbReference type="ARBA" id="ARBA00009275"/>
    </source>
</evidence>
<feature type="binding site" evidence="4">
    <location>
        <position position="204"/>
    </location>
    <ligand>
        <name>a divalent metal cation</name>
        <dbReference type="ChEBI" id="CHEBI:60240"/>
        <label>1</label>
    </ligand>
</feature>
<organism evidence="5 6">
    <name type="scientific">Lishizhenia tianjinensis</name>
    <dbReference type="NCBI Taxonomy" id="477690"/>
    <lineage>
        <taxon>Bacteria</taxon>
        <taxon>Pseudomonadati</taxon>
        <taxon>Bacteroidota</taxon>
        <taxon>Flavobacteriia</taxon>
        <taxon>Flavobacteriales</taxon>
        <taxon>Crocinitomicaceae</taxon>
        <taxon>Lishizhenia</taxon>
    </lineage>
</organism>
<sequence>MYIDTHTHLFSEKFEGEYDAVIQRALDAGVHKLLLPNIDLDTVEAMNALEEKYPENCFSMMGLHPSNVSEDVDQQLAQVRAELFARPYVAVGEIGIDLYWDKTLLAQQQKAFEQQLLWAKELKLPIVIHARESFDEIFEIVNQHNDENLTGVFHCFTGTVEQAQKIINYGGFKMGIGGVVTFKKAGLDKVVKEIPLEHLVLETDSPYLAPSPNRGKRNESAYIPFIADKLSDIYEIPVEEIARITTQNAEELFPKIQNA</sequence>
<keyword evidence="2 4" id="KW-0479">Metal-binding</keyword>
<evidence type="ECO:0000256" key="3">
    <source>
        <dbReference type="ARBA" id="ARBA00022801"/>
    </source>
</evidence>
<dbReference type="GO" id="GO:0016788">
    <property type="term" value="F:hydrolase activity, acting on ester bonds"/>
    <property type="evidence" value="ECO:0007669"/>
    <property type="project" value="InterPro"/>
</dbReference>
<feature type="binding site" evidence="4">
    <location>
        <position position="93"/>
    </location>
    <ligand>
        <name>a divalent metal cation</name>
        <dbReference type="ChEBI" id="CHEBI:60240"/>
        <label>1</label>
    </ligand>
</feature>